<accession>A0ABV2RAP5</accession>
<reference evidence="1 2" key="1">
    <citation type="submission" date="2024-06" db="EMBL/GenBank/DDBJ databases">
        <title>Sorghum-associated microbial communities from plants grown in Nebraska, USA.</title>
        <authorList>
            <person name="Schachtman D."/>
        </authorList>
    </citation>
    <scope>NUCLEOTIDE SEQUENCE [LARGE SCALE GENOMIC DNA]</scope>
    <source>
        <strain evidence="1 2">2814</strain>
    </source>
</reference>
<comment type="caution">
    <text evidence="1">The sequence shown here is derived from an EMBL/GenBank/DDBJ whole genome shotgun (WGS) entry which is preliminary data.</text>
</comment>
<gene>
    <name evidence="1" type="ORF">ABIE19_001591</name>
</gene>
<keyword evidence="2" id="KW-1185">Reference proteome</keyword>
<dbReference type="Pfam" id="PF05013">
    <property type="entry name" value="FGase"/>
    <property type="match status" value="1"/>
</dbReference>
<dbReference type="Proteomes" id="UP001549313">
    <property type="component" value="Unassembled WGS sequence"/>
</dbReference>
<dbReference type="SUPFAM" id="SSF53187">
    <property type="entry name" value="Zn-dependent exopeptidases"/>
    <property type="match status" value="1"/>
</dbReference>
<dbReference type="EMBL" id="JBEPTF010000002">
    <property type="protein sequence ID" value="MET4683661.1"/>
    <property type="molecule type" value="Genomic_DNA"/>
</dbReference>
<dbReference type="RefSeq" id="WP_354088619.1">
    <property type="nucleotide sequence ID" value="NZ_JBEPTF010000002.1"/>
</dbReference>
<evidence type="ECO:0000313" key="2">
    <source>
        <dbReference type="Proteomes" id="UP001549313"/>
    </source>
</evidence>
<evidence type="ECO:0000313" key="1">
    <source>
        <dbReference type="EMBL" id="MET4683661.1"/>
    </source>
</evidence>
<organism evidence="1 2">
    <name type="scientific">Brevundimonas faecalis</name>
    <dbReference type="NCBI Taxonomy" id="947378"/>
    <lineage>
        <taxon>Bacteria</taxon>
        <taxon>Pseudomonadati</taxon>
        <taxon>Pseudomonadota</taxon>
        <taxon>Alphaproteobacteria</taxon>
        <taxon>Caulobacterales</taxon>
        <taxon>Caulobacteraceae</taxon>
        <taxon>Brevundimonas</taxon>
    </lineage>
</organism>
<dbReference type="InterPro" id="IPR007709">
    <property type="entry name" value="N-FG_amidohydro"/>
</dbReference>
<protein>
    <submittedName>
        <fullName evidence="1">N-formylglutamate amidohydrolase</fullName>
    </submittedName>
</protein>
<name>A0ABV2RAP5_9CAUL</name>
<sequence>MESSTPLIVSGLASGATFEVLAASAGRATPLVFASPHSGTTYPEDMGAAAGLSERSLRSAEDAAVDRLLDGATAAGAALIAGRIGRAYVDLNRAPGDLDPVLIADAPASAPPGAKTLAGYGVAPRLAGDGTALYARRLNLAEVRERIARVHAPYHAALAELMQAAHRRHGRAVLIDWHSMPARATGPNGPEVVLGDRHGAACAAALTRRLRVLFEALGWRVALNRPYAGGYATQIWGRPEEGFEAVQVELNRGMYWDEATGAPSAGWGRCRSGVARVVAALGEDFAA</sequence>
<dbReference type="Gene3D" id="3.40.630.40">
    <property type="entry name" value="Zn-dependent exopeptidases"/>
    <property type="match status" value="1"/>
</dbReference>
<proteinExistence type="predicted"/>